<evidence type="ECO:0000256" key="1">
    <source>
        <dbReference type="SAM" id="MobiDB-lite"/>
    </source>
</evidence>
<reference evidence="2 3" key="1">
    <citation type="journal article" date="2018" name="Biotechnol. Adv.">
        <title>Improved genomic resources and new bioinformatic workflow for the carcinogenic parasite Clonorchis sinensis: Biotechnological implications.</title>
        <authorList>
            <person name="Wang D."/>
            <person name="Korhonen P.K."/>
            <person name="Gasser R.B."/>
            <person name="Young N.D."/>
        </authorList>
    </citation>
    <scope>NUCLEOTIDE SEQUENCE [LARGE SCALE GENOMIC DNA]</scope>
    <source>
        <strain evidence="2">Cs-k2</strain>
    </source>
</reference>
<name>A0A8T1MBK0_CLOSI</name>
<reference evidence="2 3" key="2">
    <citation type="journal article" date="2021" name="Genomics">
        <title>High-quality reference genome for Clonorchis sinensis.</title>
        <authorList>
            <person name="Young N.D."/>
            <person name="Stroehlein A.J."/>
            <person name="Kinkar L."/>
            <person name="Wang T."/>
            <person name="Sohn W.M."/>
            <person name="Chang B.C.H."/>
            <person name="Kaur P."/>
            <person name="Weisz D."/>
            <person name="Dudchenko O."/>
            <person name="Aiden E.L."/>
            <person name="Korhonen P.K."/>
            <person name="Gasser R.B."/>
        </authorList>
    </citation>
    <scope>NUCLEOTIDE SEQUENCE [LARGE SCALE GENOMIC DNA]</scope>
    <source>
        <strain evidence="2">Cs-k2</strain>
    </source>
</reference>
<protein>
    <submittedName>
        <fullName evidence="2">Uncharacterized protein</fullName>
    </submittedName>
</protein>
<feature type="region of interest" description="Disordered" evidence="1">
    <location>
        <begin position="249"/>
        <end position="273"/>
    </location>
</feature>
<keyword evidence="3" id="KW-1185">Reference proteome</keyword>
<dbReference type="OrthoDB" id="6248995at2759"/>
<organism evidence="2 3">
    <name type="scientific">Clonorchis sinensis</name>
    <name type="common">Chinese liver fluke</name>
    <dbReference type="NCBI Taxonomy" id="79923"/>
    <lineage>
        <taxon>Eukaryota</taxon>
        <taxon>Metazoa</taxon>
        <taxon>Spiralia</taxon>
        <taxon>Lophotrochozoa</taxon>
        <taxon>Platyhelminthes</taxon>
        <taxon>Trematoda</taxon>
        <taxon>Digenea</taxon>
        <taxon>Opisthorchiida</taxon>
        <taxon>Opisthorchiata</taxon>
        <taxon>Opisthorchiidae</taxon>
        <taxon>Clonorchis</taxon>
    </lineage>
</organism>
<dbReference type="SUPFAM" id="SSF103657">
    <property type="entry name" value="BAR/IMD domain-like"/>
    <property type="match status" value="1"/>
</dbReference>
<evidence type="ECO:0000313" key="2">
    <source>
        <dbReference type="EMBL" id="KAG5446081.1"/>
    </source>
</evidence>
<sequence length="467" mass="53407">MSRSSPSLTSLTVSEDDPGIFLELTEEKLAIGNEIKSRISNLILKVSQATDAYGKLLESLVKFLDPTWDSTGNITSVTVDVQGVLNDLLNRLNKRLDAPMDAYIEQYKKLKPHVRKWKDCATQFSRKSKAYEQTRRKYKEHPKTEHARLEAISAQAECEHEGKLISWKLKKLNNTGVIACCKTWFVLLDSYTKLVDKMPPIINRLQNNVYILHDQASHNTLPEWRSTGSEVGLTSVPSFPKRSSLLTISTDHRPNRSQSATLARRKNGSPRLSDITPSVLPLDWDPLVSKGPLIHEDGPAIKIIKGHFGFRYNCTESPMPSPKRISLNASQKPEFTEEQKQKNLLNGMEVRRSSSQVTIVREFELQRPVQKQTLDDCCNHRCAQTADEQSGQISQRIMYNDLPSHAKFQRKENRVPCKSTEPADDVKVVRDMNDHGEVYYLLKHEPPDSDSNRQYERLWQKVPKNRY</sequence>
<accession>A0A8T1MBK0</accession>
<gene>
    <name evidence="2" type="ORF">CSKR_203385</name>
</gene>
<dbReference type="AlphaFoldDB" id="A0A8T1MBK0"/>
<evidence type="ECO:0000313" key="3">
    <source>
        <dbReference type="Proteomes" id="UP000286415"/>
    </source>
</evidence>
<dbReference type="EMBL" id="NIRI02000056">
    <property type="protein sequence ID" value="KAG5446081.1"/>
    <property type="molecule type" value="Genomic_DNA"/>
</dbReference>
<comment type="caution">
    <text evidence="2">The sequence shown here is derived from an EMBL/GenBank/DDBJ whole genome shotgun (WGS) entry which is preliminary data.</text>
</comment>
<dbReference type="Proteomes" id="UP000286415">
    <property type="component" value="Unassembled WGS sequence"/>
</dbReference>
<dbReference type="Gene3D" id="1.20.1270.60">
    <property type="entry name" value="Arfaptin homology (AH) domain/BAR domain"/>
    <property type="match status" value="1"/>
</dbReference>
<dbReference type="InterPro" id="IPR027267">
    <property type="entry name" value="AH/BAR_dom_sf"/>
</dbReference>
<proteinExistence type="predicted"/>